<name>A0A1M6J2H9_REIAG</name>
<gene>
    <name evidence="2" type="ORF">SAMN04488028_10115</name>
</gene>
<proteinExistence type="predicted"/>
<dbReference type="Proteomes" id="UP000184474">
    <property type="component" value="Unassembled WGS sequence"/>
</dbReference>
<dbReference type="RefSeq" id="WP_158584100.1">
    <property type="nucleotide sequence ID" value="NZ_FRAA01000001.1"/>
</dbReference>
<evidence type="ECO:0000313" key="3">
    <source>
        <dbReference type="Proteomes" id="UP000184474"/>
    </source>
</evidence>
<dbReference type="AlphaFoldDB" id="A0A1M6J2H9"/>
<evidence type="ECO:0000313" key="2">
    <source>
        <dbReference type="EMBL" id="SHJ40888.1"/>
    </source>
</evidence>
<reference evidence="3" key="1">
    <citation type="submission" date="2016-11" db="EMBL/GenBank/DDBJ databases">
        <authorList>
            <person name="Varghese N."/>
            <person name="Submissions S."/>
        </authorList>
    </citation>
    <scope>NUCLEOTIDE SEQUENCE [LARGE SCALE GENOMIC DNA]</scope>
    <source>
        <strain evidence="3">DSM 26134</strain>
    </source>
</reference>
<sequence>MKRVQQLNQMDEMIRLLEKLNEQSTKLIERSTELENEVTTRINKG</sequence>
<dbReference type="EMBL" id="FRAA01000001">
    <property type="protein sequence ID" value="SHJ40888.1"/>
    <property type="molecule type" value="Genomic_DNA"/>
</dbReference>
<keyword evidence="1" id="KW-0175">Coiled coil</keyword>
<organism evidence="2 3">
    <name type="scientific">Reichenbachiella agariperforans</name>
    <dbReference type="NCBI Taxonomy" id="156994"/>
    <lineage>
        <taxon>Bacteria</taxon>
        <taxon>Pseudomonadati</taxon>
        <taxon>Bacteroidota</taxon>
        <taxon>Cytophagia</taxon>
        <taxon>Cytophagales</taxon>
        <taxon>Reichenbachiellaceae</taxon>
        <taxon>Reichenbachiella</taxon>
    </lineage>
</organism>
<accession>A0A1M6J2H9</accession>
<protein>
    <submittedName>
        <fullName evidence="2">Uncharacterized protein</fullName>
    </submittedName>
</protein>
<keyword evidence="3" id="KW-1185">Reference proteome</keyword>
<evidence type="ECO:0000256" key="1">
    <source>
        <dbReference type="SAM" id="Coils"/>
    </source>
</evidence>
<feature type="coiled-coil region" evidence="1">
    <location>
        <begin position="3"/>
        <end position="37"/>
    </location>
</feature>